<evidence type="ECO:0000256" key="2">
    <source>
        <dbReference type="ARBA" id="ARBA00007727"/>
    </source>
</evidence>
<protein>
    <recommendedName>
        <fullName evidence="13">Trichome birefringence-like N-terminal domain-containing protein</fullName>
    </recommendedName>
</protein>
<reference evidence="11 12" key="1">
    <citation type="journal article" date="2023" name="G3 (Bethesda)">
        <title>A chromosome-length genome assembly and annotation of blackberry (Rubus argutus, cv. 'Hillquist').</title>
        <authorList>
            <person name="Bruna T."/>
            <person name="Aryal R."/>
            <person name="Dudchenko O."/>
            <person name="Sargent D.J."/>
            <person name="Mead D."/>
            <person name="Buti M."/>
            <person name="Cavallini A."/>
            <person name="Hytonen T."/>
            <person name="Andres J."/>
            <person name="Pham M."/>
            <person name="Weisz D."/>
            <person name="Mascagni F."/>
            <person name="Usai G."/>
            <person name="Natali L."/>
            <person name="Bassil N."/>
            <person name="Fernandez G.E."/>
            <person name="Lomsadze A."/>
            <person name="Armour M."/>
            <person name="Olukolu B."/>
            <person name="Poorten T."/>
            <person name="Britton C."/>
            <person name="Davik J."/>
            <person name="Ashrafi H."/>
            <person name="Aiden E.L."/>
            <person name="Borodovsky M."/>
            <person name="Worthington M."/>
        </authorList>
    </citation>
    <scope>NUCLEOTIDE SEQUENCE [LARGE SCALE GENOMIC DNA]</scope>
    <source>
        <strain evidence="11">PI 553951</strain>
    </source>
</reference>
<evidence type="ECO:0008006" key="13">
    <source>
        <dbReference type="Google" id="ProtNLM"/>
    </source>
</evidence>
<keyword evidence="5 8" id="KW-1133">Transmembrane helix</keyword>
<gene>
    <name evidence="11" type="ORF">M0R45_030159</name>
</gene>
<accession>A0AAW1WAY9</accession>
<proteinExistence type="inferred from homology"/>
<evidence type="ECO:0000256" key="5">
    <source>
        <dbReference type="ARBA" id="ARBA00022989"/>
    </source>
</evidence>
<keyword evidence="4" id="KW-0735">Signal-anchor</keyword>
<dbReference type="GO" id="GO:0016413">
    <property type="term" value="F:O-acetyltransferase activity"/>
    <property type="evidence" value="ECO:0007669"/>
    <property type="project" value="InterPro"/>
</dbReference>
<name>A0AAW1WAY9_RUBAR</name>
<evidence type="ECO:0000256" key="1">
    <source>
        <dbReference type="ARBA" id="ARBA00004167"/>
    </source>
</evidence>
<dbReference type="GO" id="GO:0005794">
    <property type="term" value="C:Golgi apparatus"/>
    <property type="evidence" value="ECO:0007669"/>
    <property type="project" value="TreeGrafter"/>
</dbReference>
<feature type="compositionally biased region" description="Polar residues" evidence="7">
    <location>
        <begin position="97"/>
        <end position="130"/>
    </location>
</feature>
<dbReference type="InterPro" id="IPR029962">
    <property type="entry name" value="TBL"/>
</dbReference>
<feature type="region of interest" description="Disordered" evidence="7">
    <location>
        <begin position="97"/>
        <end position="178"/>
    </location>
</feature>
<keyword evidence="12" id="KW-1185">Reference proteome</keyword>
<dbReference type="Pfam" id="PF14416">
    <property type="entry name" value="PMR5N"/>
    <property type="match status" value="1"/>
</dbReference>
<evidence type="ECO:0000256" key="6">
    <source>
        <dbReference type="ARBA" id="ARBA00023136"/>
    </source>
</evidence>
<evidence type="ECO:0000256" key="8">
    <source>
        <dbReference type="SAM" id="Phobius"/>
    </source>
</evidence>
<organism evidence="11 12">
    <name type="scientific">Rubus argutus</name>
    <name type="common">Southern blackberry</name>
    <dbReference type="NCBI Taxonomy" id="59490"/>
    <lineage>
        <taxon>Eukaryota</taxon>
        <taxon>Viridiplantae</taxon>
        <taxon>Streptophyta</taxon>
        <taxon>Embryophyta</taxon>
        <taxon>Tracheophyta</taxon>
        <taxon>Spermatophyta</taxon>
        <taxon>Magnoliopsida</taxon>
        <taxon>eudicotyledons</taxon>
        <taxon>Gunneridae</taxon>
        <taxon>Pentapetalae</taxon>
        <taxon>rosids</taxon>
        <taxon>fabids</taxon>
        <taxon>Rosales</taxon>
        <taxon>Rosaceae</taxon>
        <taxon>Rosoideae</taxon>
        <taxon>Rosoideae incertae sedis</taxon>
        <taxon>Rubus</taxon>
    </lineage>
</organism>
<comment type="similarity">
    <text evidence="2">Belongs to the PC-esterase family. TBL subfamily.</text>
</comment>
<keyword evidence="6 8" id="KW-0472">Membrane</keyword>
<evidence type="ECO:0000313" key="12">
    <source>
        <dbReference type="Proteomes" id="UP001457282"/>
    </source>
</evidence>
<feature type="compositionally biased region" description="Polar residues" evidence="7">
    <location>
        <begin position="139"/>
        <end position="175"/>
    </location>
</feature>
<keyword evidence="3 8" id="KW-0812">Transmembrane</keyword>
<comment type="caution">
    <text evidence="11">The sequence shown here is derived from an EMBL/GenBank/DDBJ whole genome shotgun (WGS) entry which is preliminary data.</text>
</comment>
<comment type="subcellular location">
    <subcellularLocation>
        <location evidence="1">Membrane</location>
        <topology evidence="1">Single-pass membrane protein</topology>
    </subcellularLocation>
</comment>
<evidence type="ECO:0000256" key="3">
    <source>
        <dbReference type="ARBA" id="ARBA00022692"/>
    </source>
</evidence>
<dbReference type="Pfam" id="PF13839">
    <property type="entry name" value="PC-Esterase"/>
    <property type="match status" value="1"/>
</dbReference>
<dbReference type="PANTHER" id="PTHR32285:SF22">
    <property type="entry name" value="PROTEIN TRICHOME BIREFRINGENCE"/>
    <property type="match status" value="1"/>
</dbReference>
<feature type="domain" description="Trichome birefringence-like C-terminal" evidence="9">
    <location>
        <begin position="313"/>
        <end position="598"/>
    </location>
</feature>
<dbReference type="GO" id="GO:0016020">
    <property type="term" value="C:membrane"/>
    <property type="evidence" value="ECO:0007669"/>
    <property type="project" value="UniProtKB-SubCell"/>
</dbReference>
<evidence type="ECO:0000256" key="7">
    <source>
        <dbReference type="SAM" id="MobiDB-lite"/>
    </source>
</evidence>
<feature type="transmembrane region" description="Helical" evidence="8">
    <location>
        <begin position="33"/>
        <end position="52"/>
    </location>
</feature>
<dbReference type="PANTHER" id="PTHR32285">
    <property type="entry name" value="PROTEIN TRICHOME BIREFRINGENCE-LIKE 9-RELATED"/>
    <property type="match status" value="1"/>
</dbReference>
<sequence length="618" mass="69275">MAEAAKHNLPISGGTLISDIKSLFSIIKTRRTVAFAYGFMFAFVAFTVFLAFNPNPNSGAPWFTNIFSTSSTGASGSGSQVSSFFSSFFYPNGTSSQPVQTFASPPQTQPYRSSVNKQSPPSELNQTPPVVNSDKPQVLSPNQTSNSPSHASLTPNVSSSLPEQTPVKNHTQSTPKSDKATVLEANQTAIAAPIAPVAAPADNTRDLPPKTGSPEKNNTKGVADKGVTPNTGVLKKQSNETNSSVSVKQGKDDLLKSLMSCDLFHGQWVKDDSYPLYKPGSCSLIDEQFNCIRNGRPDKDYQKFKWKPKDCTLPRLDASHMLELLRGKRLVFVGDSLNRNMWESLVCILRNSAKDKSKVYEANGKTHFRGEASYSFIFKDYNCTVEFFVSPFLVREWEMPEKDGSKKETLRLDLVGRSSNLYKDADILIFNTGHWWTHDKTAKGKDYYQEGSHVYGELNVLEAFRKALTTWARWVDTNVDTGKSMVFFRGYSASHFSGGQWNSGGQCDSETLPIFNETYLRPYPPKMLVLEKVLKNMKHHITYLNITRLTDFRKDGHPSIYRKQNLSPQERKSPKSFQDCSHWCLPGVPDAWNEVLYAELLVKGYRKQQHVQQQKKRA</sequence>
<feature type="domain" description="Trichome birefringence-like N-terminal" evidence="10">
    <location>
        <begin position="260"/>
        <end position="311"/>
    </location>
</feature>
<feature type="region of interest" description="Disordered" evidence="7">
    <location>
        <begin position="193"/>
        <end position="247"/>
    </location>
</feature>
<dbReference type="InterPro" id="IPR026057">
    <property type="entry name" value="TBL_C"/>
</dbReference>
<evidence type="ECO:0000313" key="11">
    <source>
        <dbReference type="EMBL" id="KAK9921657.1"/>
    </source>
</evidence>
<dbReference type="AlphaFoldDB" id="A0AAW1WAY9"/>
<evidence type="ECO:0000256" key="4">
    <source>
        <dbReference type="ARBA" id="ARBA00022968"/>
    </source>
</evidence>
<dbReference type="InterPro" id="IPR025846">
    <property type="entry name" value="TBL_N"/>
</dbReference>
<evidence type="ECO:0000259" key="10">
    <source>
        <dbReference type="Pfam" id="PF14416"/>
    </source>
</evidence>
<dbReference type="EMBL" id="JBEDUW010000006">
    <property type="protein sequence ID" value="KAK9921657.1"/>
    <property type="molecule type" value="Genomic_DNA"/>
</dbReference>
<evidence type="ECO:0000259" key="9">
    <source>
        <dbReference type="Pfam" id="PF13839"/>
    </source>
</evidence>
<dbReference type="Proteomes" id="UP001457282">
    <property type="component" value="Unassembled WGS sequence"/>
</dbReference>